<organism evidence="15 16">
    <name type="scientific">Micromonospora sonneratiae</name>
    <dbReference type="NCBI Taxonomy" id="1184706"/>
    <lineage>
        <taxon>Bacteria</taxon>
        <taxon>Bacillati</taxon>
        <taxon>Actinomycetota</taxon>
        <taxon>Actinomycetes</taxon>
        <taxon>Micromonosporales</taxon>
        <taxon>Micromonosporaceae</taxon>
        <taxon>Micromonospora</taxon>
    </lineage>
</organism>
<feature type="domain" description="Lon proteolytic" evidence="13">
    <location>
        <begin position="581"/>
        <end position="762"/>
    </location>
</feature>
<evidence type="ECO:0000256" key="7">
    <source>
        <dbReference type="ARBA" id="ARBA00022840"/>
    </source>
</evidence>
<dbReference type="SMART" id="SM00382">
    <property type="entry name" value="AAA"/>
    <property type="match status" value="1"/>
</dbReference>
<evidence type="ECO:0000256" key="3">
    <source>
        <dbReference type="ARBA" id="ARBA00022670"/>
    </source>
</evidence>
<keyword evidence="3 9" id="KW-0645">Protease</keyword>
<dbReference type="InterPro" id="IPR027543">
    <property type="entry name" value="Lon_bac"/>
</dbReference>
<reference evidence="16" key="1">
    <citation type="journal article" date="2019" name="Int. J. Syst. Evol. Microbiol.">
        <title>The Global Catalogue of Microorganisms (GCM) 10K type strain sequencing project: providing services to taxonomists for standard genome sequencing and annotation.</title>
        <authorList>
            <consortium name="The Broad Institute Genomics Platform"/>
            <consortium name="The Broad Institute Genome Sequencing Center for Infectious Disease"/>
            <person name="Wu L."/>
            <person name="Ma J."/>
        </authorList>
    </citation>
    <scope>NUCLEOTIDE SEQUENCE [LARGE SCALE GENOMIC DNA]</scope>
    <source>
        <strain evidence="16">JCM 31037</strain>
    </source>
</reference>
<dbReference type="Pfam" id="PF00004">
    <property type="entry name" value="AAA"/>
    <property type="match status" value="1"/>
</dbReference>
<dbReference type="PROSITE" id="PS51787">
    <property type="entry name" value="LON_N"/>
    <property type="match status" value="1"/>
</dbReference>
<dbReference type="Pfam" id="PF22667">
    <property type="entry name" value="Lon_lid"/>
    <property type="match status" value="1"/>
</dbReference>
<evidence type="ECO:0000256" key="1">
    <source>
        <dbReference type="ARBA" id="ARBA00004496"/>
    </source>
</evidence>
<dbReference type="InterPro" id="IPR003111">
    <property type="entry name" value="Lon_prtase_N"/>
</dbReference>
<dbReference type="PROSITE" id="PS01046">
    <property type="entry name" value="LON_SER"/>
    <property type="match status" value="1"/>
</dbReference>
<dbReference type="PANTHER" id="PTHR10046">
    <property type="entry name" value="ATP DEPENDENT LON PROTEASE FAMILY MEMBER"/>
    <property type="match status" value="1"/>
</dbReference>
<dbReference type="InterPro" id="IPR020568">
    <property type="entry name" value="Ribosomal_Su5_D2-typ_SF"/>
</dbReference>
<dbReference type="Gene3D" id="1.10.8.60">
    <property type="match status" value="1"/>
</dbReference>
<dbReference type="Gene3D" id="1.20.58.1480">
    <property type="match status" value="1"/>
</dbReference>
<dbReference type="InterPro" id="IPR027065">
    <property type="entry name" value="Lon_Prtase"/>
</dbReference>
<comment type="catalytic activity">
    <reaction evidence="9 10 11">
        <text>Hydrolysis of proteins in presence of ATP.</text>
        <dbReference type="EC" id="3.4.21.53"/>
    </reaction>
</comment>
<dbReference type="PRINTS" id="PR00830">
    <property type="entry name" value="ENDOLAPTASE"/>
</dbReference>
<name>A0ABW3YGC1_9ACTN</name>
<evidence type="ECO:0000256" key="11">
    <source>
        <dbReference type="PROSITE-ProRule" id="PRU01122"/>
    </source>
</evidence>
<dbReference type="Gene3D" id="3.30.230.10">
    <property type="match status" value="1"/>
</dbReference>
<dbReference type="InterPro" id="IPR008268">
    <property type="entry name" value="Peptidase_S16_AS"/>
</dbReference>
<protein>
    <recommendedName>
        <fullName evidence="9 10">Lon protease</fullName>
        <ecNumber evidence="9 10">3.4.21.53</ecNumber>
    </recommendedName>
    <alternativeName>
        <fullName evidence="9">ATP-dependent protease La</fullName>
    </alternativeName>
</protein>
<evidence type="ECO:0000256" key="4">
    <source>
        <dbReference type="ARBA" id="ARBA00022741"/>
    </source>
</evidence>
<dbReference type="InterPro" id="IPR003959">
    <property type="entry name" value="ATPase_AAA_core"/>
</dbReference>
<dbReference type="PIRSF" id="PIRSF001174">
    <property type="entry name" value="Lon_proteas"/>
    <property type="match status" value="1"/>
</dbReference>
<dbReference type="InterPro" id="IPR046336">
    <property type="entry name" value="Lon_prtase_N_sf"/>
</dbReference>
<evidence type="ECO:0000256" key="10">
    <source>
        <dbReference type="PIRNR" id="PIRNR001174"/>
    </source>
</evidence>
<dbReference type="SUPFAM" id="SSF88697">
    <property type="entry name" value="PUA domain-like"/>
    <property type="match status" value="1"/>
</dbReference>
<accession>A0ABW3YGC1</accession>
<keyword evidence="6 9" id="KW-0720">Serine protease</keyword>
<keyword evidence="2 9" id="KW-0963">Cytoplasm</keyword>
<evidence type="ECO:0000256" key="2">
    <source>
        <dbReference type="ARBA" id="ARBA00022490"/>
    </source>
</evidence>
<dbReference type="NCBIfam" id="TIGR00763">
    <property type="entry name" value="lon"/>
    <property type="match status" value="1"/>
</dbReference>
<feature type="active site" evidence="9 11">
    <location>
        <position position="668"/>
    </location>
</feature>
<dbReference type="RefSeq" id="WP_377572320.1">
    <property type="nucleotide sequence ID" value="NZ_JBHTMP010000028.1"/>
</dbReference>
<keyword evidence="5 9" id="KW-0378">Hydrolase</keyword>
<evidence type="ECO:0000256" key="6">
    <source>
        <dbReference type="ARBA" id="ARBA00022825"/>
    </source>
</evidence>
<dbReference type="Proteomes" id="UP001597260">
    <property type="component" value="Unassembled WGS sequence"/>
</dbReference>
<comment type="subcellular location">
    <subcellularLocation>
        <location evidence="1 9 10">Cytoplasm</location>
    </subcellularLocation>
</comment>
<keyword evidence="4 9" id="KW-0547">Nucleotide-binding</keyword>
<evidence type="ECO:0000256" key="8">
    <source>
        <dbReference type="ARBA" id="ARBA00023016"/>
    </source>
</evidence>
<dbReference type="InterPro" id="IPR014721">
    <property type="entry name" value="Ribsml_uS5_D2-typ_fold_subgr"/>
</dbReference>
<evidence type="ECO:0000256" key="5">
    <source>
        <dbReference type="ARBA" id="ARBA00022801"/>
    </source>
</evidence>
<comment type="induction">
    <text evidence="9">By heat shock.</text>
</comment>
<evidence type="ECO:0000313" key="16">
    <source>
        <dbReference type="Proteomes" id="UP001597260"/>
    </source>
</evidence>
<dbReference type="SMART" id="SM00464">
    <property type="entry name" value="LON"/>
    <property type="match status" value="1"/>
</dbReference>
<proteinExistence type="evidence at transcript level"/>
<comment type="function">
    <text evidence="9">ATP-dependent serine protease that mediates the selective degradation of mutant and abnormal proteins as well as certain short-lived regulatory proteins. Required for cellular homeostasis and for survival from DNA damage and developmental changes induced by stress. Degrades polypeptides processively to yield small peptide fragments that are 5 to 10 amino acids long. Binds to DNA in a double-stranded, site-specific manner.</text>
</comment>
<dbReference type="CDD" id="cd19500">
    <property type="entry name" value="RecA-like_Lon"/>
    <property type="match status" value="1"/>
</dbReference>
<gene>
    <name evidence="9 15" type="primary">lon</name>
    <name evidence="15" type="ORF">ACFQ4H_18940</name>
</gene>
<dbReference type="Gene3D" id="1.20.5.5270">
    <property type="match status" value="1"/>
</dbReference>
<dbReference type="PROSITE" id="PS51786">
    <property type="entry name" value="LON_PROTEOLYTIC"/>
    <property type="match status" value="1"/>
</dbReference>
<dbReference type="Gene3D" id="2.30.130.40">
    <property type="entry name" value="LON domain-like"/>
    <property type="match status" value="1"/>
</dbReference>
<dbReference type="Pfam" id="PF05362">
    <property type="entry name" value="Lon_C"/>
    <property type="match status" value="1"/>
</dbReference>
<dbReference type="GO" id="GO:0004252">
    <property type="term" value="F:serine-type endopeptidase activity"/>
    <property type="evidence" value="ECO:0007669"/>
    <property type="project" value="UniProtKB-EC"/>
</dbReference>
<evidence type="ECO:0000256" key="12">
    <source>
        <dbReference type="RuleBase" id="RU000591"/>
    </source>
</evidence>
<evidence type="ECO:0000313" key="15">
    <source>
        <dbReference type="EMBL" id="MFD1323170.1"/>
    </source>
</evidence>
<evidence type="ECO:0000256" key="9">
    <source>
        <dbReference type="HAMAP-Rule" id="MF_01973"/>
    </source>
</evidence>
<dbReference type="Pfam" id="PF02190">
    <property type="entry name" value="LON_substr_bdg"/>
    <property type="match status" value="1"/>
</dbReference>
<dbReference type="SUPFAM" id="SSF54211">
    <property type="entry name" value="Ribosomal protein S5 domain 2-like"/>
    <property type="match status" value="1"/>
</dbReference>
<dbReference type="InterPro" id="IPR003593">
    <property type="entry name" value="AAA+_ATPase"/>
</dbReference>
<dbReference type="EMBL" id="JBHTMP010000028">
    <property type="protein sequence ID" value="MFD1323170.1"/>
    <property type="molecule type" value="Genomic_DNA"/>
</dbReference>
<keyword evidence="16" id="KW-1185">Reference proteome</keyword>
<dbReference type="HAMAP" id="MF_01973">
    <property type="entry name" value="lon_bact"/>
    <property type="match status" value="1"/>
</dbReference>
<comment type="caution">
    <text evidence="15">The sequence shown here is derived from an EMBL/GenBank/DDBJ whole genome shotgun (WGS) entry which is preliminary data.</text>
</comment>
<dbReference type="InterPro" id="IPR027417">
    <property type="entry name" value="P-loop_NTPase"/>
</dbReference>
<keyword evidence="8 9" id="KW-0346">Stress response</keyword>
<comment type="similarity">
    <text evidence="9 10 11 12">Belongs to the peptidase S16 family.</text>
</comment>
<evidence type="ECO:0000259" key="14">
    <source>
        <dbReference type="PROSITE" id="PS51787"/>
    </source>
</evidence>
<dbReference type="InterPro" id="IPR004815">
    <property type="entry name" value="Lon_bac/euk-typ"/>
</dbReference>
<dbReference type="InterPro" id="IPR008269">
    <property type="entry name" value="Lon_proteolytic"/>
</dbReference>
<evidence type="ECO:0000259" key="13">
    <source>
        <dbReference type="PROSITE" id="PS51786"/>
    </source>
</evidence>
<comment type="subunit">
    <text evidence="9 10">Homohexamer. Organized in a ring with a central cavity.</text>
</comment>
<dbReference type="InterPro" id="IPR015947">
    <property type="entry name" value="PUA-like_sf"/>
</dbReference>
<dbReference type="Gene3D" id="3.40.50.300">
    <property type="entry name" value="P-loop containing nucleotide triphosphate hydrolases"/>
    <property type="match status" value="1"/>
</dbReference>
<dbReference type="InterPro" id="IPR054594">
    <property type="entry name" value="Lon_lid"/>
</dbReference>
<feature type="binding site" evidence="9">
    <location>
        <begin position="346"/>
        <end position="353"/>
    </location>
    <ligand>
        <name>ATP</name>
        <dbReference type="ChEBI" id="CHEBI:30616"/>
    </ligand>
</feature>
<keyword evidence="7 9" id="KW-0067">ATP-binding</keyword>
<dbReference type="SUPFAM" id="SSF52540">
    <property type="entry name" value="P-loop containing nucleoside triphosphate hydrolases"/>
    <property type="match status" value="1"/>
</dbReference>
<sequence length="786" mass="83321">MSTLPVLPLVDEVLLPGMVIPVTLDPTTQAAVDAARATGDKQLLAVPRVDGEYGSVGVVATIEKVGRLPSGEPAAVIRGLSRARIGSGVPGPGAALWVEASELDEPAPAGRAKELAREYRALMTSVLQERGAWQVIDAMERMTDLSELADSAGYAPWLTLAQKIELLGAPDVTARLELLVGWVRDHLAEQEVTERINSDVREGLEKSQREFLLRQQLAAIRKELGEDEPDGSADYRARVEAADLPEKVREAALREVGKLERASDASPEAGWIRTWLDTVLEMPWSTRTEDNTDLAQARAVLDADHAGLTDVKDRILEYLAVRNRRAARNLSVVGGRGSGAVLALAGPPGVGKTSLGESVARALGRKFVRVALGGIRDEAEIRGHRRTYVGALPGRIVRALREAGSMNPVVLLDEVDKISAGYAGDPAAALLEVLDPAQNHTFRDHYLEVDLDLSDVLFLATANVVDAIPGPLLDRMELVTLDGYTEDEKVAIARDHLLPRQVERAGLTADEVGITDEALARIAAEHTREAGVRQLERALARILRKVAVGLATSDEPVRVDVDDLAGYLGRPKFTPESAERTAVPGVATGLAVTGAGGDVLFIEATSMDGEPGLTLTGQLGDVMKESAQIALSYLRSNGRKLGLDPNALAGRRIHLHVPAGAVPKDGPSAGITMVTALASLASGRPVRPEFGMTGEVTLAGRVLPIGGVKQKLLAAHRAGLTEVIIPARNEPDLDDLPAEVREALTIHTLADVADVLALALRPADDLGAVDDLGVDGPADAPALTAA</sequence>
<feature type="active site" evidence="9 11">
    <location>
        <position position="711"/>
    </location>
</feature>
<dbReference type="EC" id="3.4.21.53" evidence="9 10"/>
<feature type="domain" description="Lon N-terminal" evidence="14">
    <location>
        <begin position="4"/>
        <end position="187"/>
    </location>
</feature>